<dbReference type="AlphaFoldDB" id="A0A428X6D9"/>
<comment type="caution">
    <text evidence="6">The sequence shown here is derived from an EMBL/GenBank/DDBJ whole genome shotgun (WGS) entry which is preliminary data.</text>
</comment>
<dbReference type="CDD" id="cd00449">
    <property type="entry name" value="PLPDE_IV"/>
    <property type="match status" value="1"/>
</dbReference>
<gene>
    <name evidence="6" type="ORF">DMA12_01725</name>
</gene>
<dbReference type="GO" id="GO:0046394">
    <property type="term" value="P:carboxylic acid biosynthetic process"/>
    <property type="evidence" value="ECO:0007669"/>
    <property type="project" value="UniProtKB-ARBA"/>
</dbReference>
<dbReference type="PROSITE" id="PS00770">
    <property type="entry name" value="AA_TRANSFER_CLASS_4"/>
    <property type="match status" value="1"/>
</dbReference>
<dbReference type="SUPFAM" id="SSF56752">
    <property type="entry name" value="D-aminoacid aminotransferase-like PLP-dependent enzymes"/>
    <property type="match status" value="1"/>
</dbReference>
<comment type="similarity">
    <text evidence="2 4">Belongs to the class-IV pyridoxal-phosphate-dependent aminotransferase family.</text>
</comment>
<protein>
    <recommendedName>
        <fullName evidence="8">Branched-chain amino acid aminotransferase</fullName>
    </recommendedName>
</protein>
<accession>A0A428X6D9</accession>
<dbReference type="InterPro" id="IPR050571">
    <property type="entry name" value="Class-IV_PLP-Dep_Aminotrnsfr"/>
</dbReference>
<evidence type="ECO:0000256" key="4">
    <source>
        <dbReference type="RuleBase" id="RU004106"/>
    </source>
</evidence>
<reference evidence="6 7" key="1">
    <citation type="submission" date="2018-05" db="EMBL/GenBank/DDBJ databases">
        <title>Evolution of GPA BGCs.</title>
        <authorList>
            <person name="Waglechner N."/>
            <person name="Wright G.D."/>
        </authorList>
    </citation>
    <scope>NUCLEOTIDE SEQUENCE [LARGE SCALE GENOMIC DNA]</scope>
    <source>
        <strain evidence="6 7">DSM 5908</strain>
    </source>
</reference>
<dbReference type="InterPro" id="IPR043131">
    <property type="entry name" value="BCAT-like_N"/>
</dbReference>
<keyword evidence="7" id="KW-1185">Reference proteome</keyword>
<dbReference type="PANTHER" id="PTHR42743:SF5">
    <property type="entry name" value="AMINODEOXYCHORISMATE LYASE"/>
    <property type="match status" value="1"/>
</dbReference>
<dbReference type="InterPro" id="IPR043132">
    <property type="entry name" value="BCAT-like_C"/>
</dbReference>
<dbReference type="RefSeq" id="WP_020646476.1">
    <property type="nucleotide sequence ID" value="NZ_QHHU01000001.1"/>
</dbReference>
<dbReference type="InterPro" id="IPR018300">
    <property type="entry name" value="Aminotrans_IV_CS"/>
</dbReference>
<name>A0A428X6D9_AMYBA</name>
<dbReference type="Pfam" id="PF01063">
    <property type="entry name" value="Aminotran_4"/>
    <property type="match status" value="1"/>
</dbReference>
<proteinExistence type="inferred from homology"/>
<comment type="cofactor">
    <cofactor evidence="1 5">
        <name>pyridoxal 5'-phosphate</name>
        <dbReference type="ChEBI" id="CHEBI:597326"/>
    </cofactor>
</comment>
<dbReference type="Gene3D" id="3.30.470.10">
    <property type="match status" value="1"/>
</dbReference>
<evidence type="ECO:0000256" key="5">
    <source>
        <dbReference type="RuleBase" id="RU004516"/>
    </source>
</evidence>
<evidence type="ECO:0000313" key="7">
    <source>
        <dbReference type="Proteomes" id="UP000286716"/>
    </source>
</evidence>
<evidence type="ECO:0000256" key="1">
    <source>
        <dbReference type="ARBA" id="ARBA00001933"/>
    </source>
</evidence>
<dbReference type="Gene3D" id="3.20.10.10">
    <property type="entry name" value="D-amino Acid Aminotransferase, subunit A, domain 2"/>
    <property type="match status" value="1"/>
</dbReference>
<dbReference type="InterPro" id="IPR036038">
    <property type="entry name" value="Aminotransferase-like"/>
</dbReference>
<dbReference type="Proteomes" id="UP000286716">
    <property type="component" value="Unassembled WGS sequence"/>
</dbReference>
<evidence type="ECO:0008006" key="8">
    <source>
        <dbReference type="Google" id="ProtNLM"/>
    </source>
</evidence>
<dbReference type="OrthoDB" id="9804984at2"/>
<evidence type="ECO:0000313" key="6">
    <source>
        <dbReference type="EMBL" id="RSM50885.1"/>
    </source>
</evidence>
<dbReference type="GO" id="GO:0003824">
    <property type="term" value="F:catalytic activity"/>
    <property type="evidence" value="ECO:0007669"/>
    <property type="project" value="InterPro"/>
</dbReference>
<dbReference type="InterPro" id="IPR001544">
    <property type="entry name" value="Aminotrans_IV"/>
</dbReference>
<organism evidence="6 7">
    <name type="scientific">Amycolatopsis balhimycina DSM 5908</name>
    <dbReference type="NCBI Taxonomy" id="1081091"/>
    <lineage>
        <taxon>Bacteria</taxon>
        <taxon>Bacillati</taxon>
        <taxon>Actinomycetota</taxon>
        <taxon>Actinomycetes</taxon>
        <taxon>Pseudonocardiales</taxon>
        <taxon>Pseudonocardiaceae</taxon>
        <taxon>Amycolatopsis</taxon>
    </lineage>
</organism>
<evidence type="ECO:0000256" key="2">
    <source>
        <dbReference type="ARBA" id="ARBA00009320"/>
    </source>
</evidence>
<dbReference type="PANTHER" id="PTHR42743">
    <property type="entry name" value="AMINO-ACID AMINOTRANSFERASE"/>
    <property type="match status" value="1"/>
</dbReference>
<evidence type="ECO:0000256" key="3">
    <source>
        <dbReference type="ARBA" id="ARBA00022898"/>
    </source>
</evidence>
<sequence length="313" mass="34303">MDTWLDGEIVAEESVTLHVNSVTSALGTAFFEAMRCYPASGRGAAVFRFEAHYRRLVRSLSVVGARLPLTADELLSAVAETVCANSAAGQACYLKVMVFWDTVLTGSSLVDLGGLSPRVAVFLRTTPESFFRDCPRLRCRISSWRRMDDNAMPAQAKATANYYNARLGLTEALAAGYDNAIFLNSRGAVAEAAEANVFVVDRRAMTVLTPSLDSGVLPGVVRDSVLELLRGDARFRVAEERLHPMDLYAADEVFLTNTAQLVRQVSEVDGRQLATGPGTFAADLRAELVETVFRAERRPDWFAALPSQPMERR</sequence>
<keyword evidence="3 5" id="KW-0663">Pyridoxal phosphate</keyword>
<dbReference type="EMBL" id="QHHU01000001">
    <property type="protein sequence ID" value="RSM50885.1"/>
    <property type="molecule type" value="Genomic_DNA"/>
</dbReference>